<feature type="domain" description="Serpin" evidence="3">
    <location>
        <begin position="120"/>
        <end position="490"/>
    </location>
</feature>
<dbReference type="Pfam" id="PF00079">
    <property type="entry name" value="Serpin"/>
    <property type="match status" value="1"/>
</dbReference>
<evidence type="ECO:0000313" key="5">
    <source>
        <dbReference type="Proteomes" id="UP001408789"/>
    </source>
</evidence>
<dbReference type="GO" id="GO:0005615">
    <property type="term" value="C:extracellular space"/>
    <property type="evidence" value="ECO:0007669"/>
    <property type="project" value="InterPro"/>
</dbReference>
<evidence type="ECO:0000313" key="4">
    <source>
        <dbReference type="EMBL" id="KAK9058928.1"/>
    </source>
</evidence>
<evidence type="ECO:0000256" key="2">
    <source>
        <dbReference type="RuleBase" id="RU000411"/>
    </source>
</evidence>
<accession>A0AAP0CT80</accession>
<organism evidence="4 5">
    <name type="scientific">Deinandra increscens subsp. villosa</name>
    <dbReference type="NCBI Taxonomy" id="3103831"/>
    <lineage>
        <taxon>Eukaryota</taxon>
        <taxon>Viridiplantae</taxon>
        <taxon>Streptophyta</taxon>
        <taxon>Embryophyta</taxon>
        <taxon>Tracheophyta</taxon>
        <taxon>Spermatophyta</taxon>
        <taxon>Magnoliopsida</taxon>
        <taxon>eudicotyledons</taxon>
        <taxon>Gunneridae</taxon>
        <taxon>Pentapetalae</taxon>
        <taxon>asterids</taxon>
        <taxon>campanulids</taxon>
        <taxon>Asterales</taxon>
        <taxon>Asteraceae</taxon>
        <taxon>Asteroideae</taxon>
        <taxon>Heliantheae alliance</taxon>
        <taxon>Madieae</taxon>
        <taxon>Madiinae</taxon>
        <taxon>Deinandra</taxon>
    </lineage>
</organism>
<dbReference type="Gene3D" id="2.30.39.10">
    <property type="entry name" value="Alpha-1-antitrypsin, domain 1"/>
    <property type="match status" value="1"/>
</dbReference>
<dbReference type="PANTHER" id="PTHR11461">
    <property type="entry name" value="SERINE PROTEASE INHIBITOR, SERPIN"/>
    <property type="match status" value="1"/>
</dbReference>
<dbReference type="InterPro" id="IPR042185">
    <property type="entry name" value="Serpin_sf_2"/>
</dbReference>
<dbReference type="AlphaFoldDB" id="A0AAP0CT80"/>
<protein>
    <recommendedName>
        <fullName evidence="3">Serpin domain-containing protein</fullName>
    </recommendedName>
</protein>
<dbReference type="InterPro" id="IPR000215">
    <property type="entry name" value="Serpin_fam"/>
</dbReference>
<proteinExistence type="inferred from homology"/>
<dbReference type="Proteomes" id="UP001408789">
    <property type="component" value="Unassembled WGS sequence"/>
</dbReference>
<dbReference type="PROSITE" id="PS00284">
    <property type="entry name" value="SERPIN"/>
    <property type="match status" value="1"/>
</dbReference>
<comment type="similarity">
    <text evidence="1 2">Belongs to the serpin family.</text>
</comment>
<dbReference type="GO" id="GO:0004867">
    <property type="term" value="F:serine-type endopeptidase inhibitor activity"/>
    <property type="evidence" value="ECO:0007669"/>
    <property type="project" value="InterPro"/>
</dbReference>
<dbReference type="Gene3D" id="3.30.497.10">
    <property type="entry name" value="Antithrombin, subunit I, domain 2"/>
    <property type="match status" value="1"/>
</dbReference>
<comment type="caution">
    <text evidence="4">The sequence shown here is derived from an EMBL/GenBank/DDBJ whole genome shotgun (WGS) entry which is preliminary data.</text>
</comment>
<keyword evidence="5" id="KW-1185">Reference proteome</keyword>
<dbReference type="InterPro" id="IPR036186">
    <property type="entry name" value="Serpin_sf"/>
</dbReference>
<dbReference type="InterPro" id="IPR023795">
    <property type="entry name" value="Serpin_CS"/>
</dbReference>
<evidence type="ECO:0000256" key="1">
    <source>
        <dbReference type="ARBA" id="ARBA00009500"/>
    </source>
</evidence>
<dbReference type="SUPFAM" id="SSF56574">
    <property type="entry name" value="Serpins"/>
    <property type="match status" value="1"/>
</dbReference>
<dbReference type="SMART" id="SM00093">
    <property type="entry name" value="SERPIN"/>
    <property type="match status" value="1"/>
</dbReference>
<gene>
    <name evidence="4" type="ORF">SSX86_022058</name>
</gene>
<dbReference type="InterPro" id="IPR042178">
    <property type="entry name" value="Serpin_sf_1"/>
</dbReference>
<dbReference type="PANTHER" id="PTHR11461:SF211">
    <property type="entry name" value="GH10112P-RELATED"/>
    <property type="match status" value="1"/>
</dbReference>
<dbReference type="InterPro" id="IPR023796">
    <property type="entry name" value="Serpin_dom"/>
</dbReference>
<dbReference type="EMBL" id="JBCNJP010000022">
    <property type="protein sequence ID" value="KAK9058928.1"/>
    <property type="molecule type" value="Genomic_DNA"/>
</dbReference>
<dbReference type="CDD" id="cd02043">
    <property type="entry name" value="serpinP_plants"/>
    <property type="match status" value="1"/>
</dbReference>
<sequence length="492" mass="56077">MSSFPRVCSQRTPEATNHHNPLVSSFLLAKENLIAVAVCPPPSAASFADFRVLNSNVRLLLIQKMRGVLSSFLFHGKCLQHTVSSRSLLPIFIPKIYIKTEQNGYLKELVSTANQNRFATKLAHHLLLSEKFHERNLVFSPFSTHVVLGIIASGSKRQTEVNGLMDFLETNTSLLSHLHSEIIPWISNDGSERGGPRLCYGNGMWVEKTISLKPSFQELLSLVYKPTYEQVDFQNETDVITERVNLWAKKQTHGIIRKLLDNAPEDITWLFFTNVIYFRGRWMKSFKPSRTRISNFHLFYGKKVKVAYMTSGEDQLVSQFDDFKVLGLPYLQGGDIRDFTMYLFLPNTKIGLKQLVRKISSTPNFFDIYLPHRKVEVGRFMVPKFKISSTIKVNHMLEDLGIALPPMTEMVLERKTLNSQRIEEADIFQKCSIEVNEEGAEAAVSTAFEGTGCPDYGRYKVDFVADHPFMFVIRENVSGVILFLGHVINPRK</sequence>
<name>A0AAP0CT80_9ASTR</name>
<evidence type="ECO:0000259" key="3">
    <source>
        <dbReference type="SMART" id="SM00093"/>
    </source>
</evidence>
<reference evidence="4 5" key="1">
    <citation type="submission" date="2024-04" db="EMBL/GenBank/DDBJ databases">
        <title>The reference genome of an endangered Asteraceae, Deinandra increscens subsp. villosa, native to the Central Coast of California.</title>
        <authorList>
            <person name="Guilliams M."/>
            <person name="Hasenstab-Lehman K."/>
            <person name="Meyer R."/>
            <person name="Mcevoy S."/>
        </authorList>
    </citation>
    <scope>NUCLEOTIDE SEQUENCE [LARGE SCALE GENOMIC DNA]</scope>
    <source>
        <tissue evidence="4">Leaf</tissue>
    </source>
</reference>